<keyword evidence="2" id="KW-1185">Reference proteome</keyword>
<dbReference type="Proteomes" id="UP000305401">
    <property type="component" value="Unassembled WGS sequence"/>
</dbReference>
<evidence type="ECO:0000313" key="1">
    <source>
        <dbReference type="EMBL" id="THG46121.1"/>
    </source>
</evidence>
<proteinExistence type="predicted"/>
<name>A0AC61S4V1_9BACT</name>
<dbReference type="EMBL" id="SSTG01000113">
    <property type="protein sequence ID" value="THG46121.1"/>
    <property type="molecule type" value="Genomic_DNA"/>
</dbReference>
<sequence>MQVKGHIVKFAIRLHESITIFAINLFYMELINSLLFMLNEMSPYILLGFLIAGLMHAFIPQNTLARHLSGTGCKSVAKSALIGIPLPLCSCGVLPTAIAMRRNGASRAASTSFLISTPQTGVDSIAATWSLLGPAFAIIRPIAALATSFFGGMAVGHVENKNINQTEQNACKTDVGKSPAGFWQKCIDALKYGYIDLVGSIGGWLTGGLIIAALITVYVPADFFSVVGSKPIFSMIAVLIIAIPMYVCATGSIPIALSLIMKGLSPGTALVLLMAGPAANFASFTLISRELGRKPAIIYLASIIIGAIAFGLAIDYLLPSEWFDISTIHSHGMHHHTFSLFSTICSVILSALLLFTFIKRYTHKKIKTNNMTKTYTVRGMNCTHCQAAVTKAISEVDGVKQVEVNLSSGKAVVNGEHNSENVINAVRNAGFDITEQSI</sequence>
<protein>
    <submittedName>
        <fullName evidence="1">Heavy metal-associated domain-containing protein</fullName>
    </submittedName>
</protein>
<evidence type="ECO:0000313" key="2">
    <source>
        <dbReference type="Proteomes" id="UP000305401"/>
    </source>
</evidence>
<reference evidence="1" key="1">
    <citation type="submission" date="2019-04" db="EMBL/GenBank/DDBJ databases">
        <title>Microbes associate with the intestines of laboratory mice.</title>
        <authorList>
            <person name="Navarre W."/>
            <person name="Wong E."/>
            <person name="Huang K.C."/>
            <person name="Tropini C."/>
            <person name="Ng K."/>
            <person name="Yu B."/>
        </authorList>
    </citation>
    <scope>NUCLEOTIDE SEQUENCE</scope>
    <source>
        <strain evidence="1">NM86_A22</strain>
    </source>
</reference>
<comment type="caution">
    <text evidence="1">The sequence shown here is derived from an EMBL/GenBank/DDBJ whole genome shotgun (WGS) entry which is preliminary data.</text>
</comment>
<organism evidence="1 2">
    <name type="scientific">Muribaculum caecicola</name>
    <dbReference type="NCBI Taxonomy" id="3038144"/>
    <lineage>
        <taxon>Bacteria</taxon>
        <taxon>Pseudomonadati</taxon>
        <taxon>Bacteroidota</taxon>
        <taxon>Bacteroidia</taxon>
        <taxon>Bacteroidales</taxon>
        <taxon>Muribaculaceae</taxon>
        <taxon>Muribaculum</taxon>
    </lineage>
</organism>
<gene>
    <name evidence="1" type="ORF">E5990_08395</name>
</gene>
<accession>A0AC61S4V1</accession>